<gene>
    <name evidence="9" type="ORF">PPACK8108_LOCUS23064</name>
</gene>
<feature type="domain" description="PHD-type" evidence="8">
    <location>
        <begin position="89"/>
        <end position="139"/>
    </location>
</feature>
<dbReference type="PANTHER" id="PTHR46174:SF1">
    <property type="entry name" value="CXXC-TYPE ZINC FINGER PROTEIN 1"/>
    <property type="match status" value="1"/>
</dbReference>
<dbReference type="PROSITE" id="PS50016">
    <property type="entry name" value="ZF_PHD_2"/>
    <property type="match status" value="1"/>
</dbReference>
<evidence type="ECO:0000256" key="1">
    <source>
        <dbReference type="ARBA" id="ARBA00004123"/>
    </source>
</evidence>
<comment type="caution">
    <text evidence="9">The sequence shown here is derived from an EMBL/GenBank/DDBJ whole genome shotgun (WGS) entry which is preliminary data.</text>
</comment>
<dbReference type="InterPro" id="IPR019787">
    <property type="entry name" value="Znf_PHD-finger"/>
</dbReference>
<dbReference type="PROSITE" id="PS01359">
    <property type="entry name" value="ZF_PHD_1"/>
    <property type="match status" value="1"/>
</dbReference>
<keyword evidence="3 6" id="KW-0863">Zinc-finger</keyword>
<protein>
    <recommendedName>
        <fullName evidence="8">PHD-type domain-containing protein</fullName>
    </recommendedName>
</protein>
<evidence type="ECO:0000313" key="9">
    <source>
        <dbReference type="EMBL" id="CAH7688148.1"/>
    </source>
</evidence>
<dbReference type="InterPro" id="IPR037869">
    <property type="entry name" value="Spp1/CFP1"/>
</dbReference>
<dbReference type="InterPro" id="IPR001965">
    <property type="entry name" value="Znf_PHD"/>
</dbReference>
<feature type="region of interest" description="Disordered" evidence="7">
    <location>
        <begin position="59"/>
        <end position="80"/>
    </location>
</feature>
<name>A0AAV0BPK8_PHAPC</name>
<evidence type="ECO:0000256" key="6">
    <source>
        <dbReference type="PROSITE-ProRule" id="PRU00146"/>
    </source>
</evidence>
<evidence type="ECO:0000256" key="7">
    <source>
        <dbReference type="SAM" id="MobiDB-lite"/>
    </source>
</evidence>
<sequence length="426" mass="47087">MRRGRGRPPKQIDSSTPSPGAPVKDSNTTGTTIIRGTSTRPLISFASDQPAVILEDVPAPAEPTRPIGTNSIIPEDQKSHRSIESDEGGIYCICKRIYDGRTMIACDRCDNWFHNDCVGIGEESLELVDLFICPSCQALTQRITTWKKGCARPGCNLASRELSKYCSDWCGMECVANRLESVQADSLNFWDAVRGIRKPEEVTITQHLPPEGGYQSERSTSLAAELILGPLTKQLEELIDKRFEVDSQLQLVINRLKYLTVAISRWENMCLKTANALETLDITQGDEPGTASATTKTKKVSLKGKGKGKIAGSKLGNQLSSVTNSSEAPCGFDVRLIWDDKDWAQWVSSEQFEALCSSVDNVDSLDSPRDSVKPEEAVTTLSIDRGIEEGAICLIMRKKCDRHAGWQKTRENDFQTELNTLVRNLN</sequence>
<dbReference type="EMBL" id="CALTRL010005957">
    <property type="protein sequence ID" value="CAH7688148.1"/>
    <property type="molecule type" value="Genomic_DNA"/>
</dbReference>
<dbReference type="SMART" id="SM00249">
    <property type="entry name" value="PHD"/>
    <property type="match status" value="1"/>
</dbReference>
<evidence type="ECO:0000256" key="4">
    <source>
        <dbReference type="ARBA" id="ARBA00022833"/>
    </source>
</evidence>
<comment type="subcellular location">
    <subcellularLocation>
        <location evidence="1">Nucleus</location>
    </subcellularLocation>
</comment>
<evidence type="ECO:0000259" key="8">
    <source>
        <dbReference type="PROSITE" id="PS50016"/>
    </source>
</evidence>
<accession>A0AAV0BPK8</accession>
<keyword evidence="10" id="KW-1185">Reference proteome</keyword>
<keyword evidence="5" id="KW-0539">Nucleus</keyword>
<reference evidence="9" key="1">
    <citation type="submission" date="2022-06" db="EMBL/GenBank/DDBJ databases">
        <authorList>
            <consortium name="SYNGENTA / RWTH Aachen University"/>
        </authorList>
    </citation>
    <scope>NUCLEOTIDE SEQUENCE</scope>
</reference>
<dbReference type="InterPro" id="IPR013083">
    <property type="entry name" value="Znf_RING/FYVE/PHD"/>
</dbReference>
<evidence type="ECO:0000256" key="2">
    <source>
        <dbReference type="ARBA" id="ARBA00022723"/>
    </source>
</evidence>
<keyword evidence="2" id="KW-0479">Metal-binding</keyword>
<dbReference type="Gene3D" id="3.30.40.10">
    <property type="entry name" value="Zinc/RING finger domain, C3HC4 (zinc finger)"/>
    <property type="match status" value="1"/>
</dbReference>
<dbReference type="InterPro" id="IPR011011">
    <property type="entry name" value="Znf_FYVE_PHD"/>
</dbReference>
<dbReference type="GO" id="GO:0048188">
    <property type="term" value="C:Set1C/COMPASS complex"/>
    <property type="evidence" value="ECO:0007669"/>
    <property type="project" value="InterPro"/>
</dbReference>
<dbReference type="Pfam" id="PF00628">
    <property type="entry name" value="PHD"/>
    <property type="match status" value="1"/>
</dbReference>
<organism evidence="9 10">
    <name type="scientific">Phakopsora pachyrhizi</name>
    <name type="common">Asian soybean rust disease fungus</name>
    <dbReference type="NCBI Taxonomy" id="170000"/>
    <lineage>
        <taxon>Eukaryota</taxon>
        <taxon>Fungi</taxon>
        <taxon>Dikarya</taxon>
        <taxon>Basidiomycota</taxon>
        <taxon>Pucciniomycotina</taxon>
        <taxon>Pucciniomycetes</taxon>
        <taxon>Pucciniales</taxon>
        <taxon>Phakopsoraceae</taxon>
        <taxon>Phakopsora</taxon>
    </lineage>
</organism>
<keyword evidence="4" id="KW-0862">Zinc</keyword>
<evidence type="ECO:0000313" key="10">
    <source>
        <dbReference type="Proteomes" id="UP001153365"/>
    </source>
</evidence>
<feature type="compositionally biased region" description="Low complexity" evidence="7">
    <location>
        <begin position="26"/>
        <end position="40"/>
    </location>
</feature>
<dbReference type="SUPFAM" id="SSF57903">
    <property type="entry name" value="FYVE/PHD zinc finger"/>
    <property type="match status" value="1"/>
</dbReference>
<evidence type="ECO:0000256" key="3">
    <source>
        <dbReference type="ARBA" id="ARBA00022771"/>
    </source>
</evidence>
<dbReference type="GO" id="GO:0008270">
    <property type="term" value="F:zinc ion binding"/>
    <property type="evidence" value="ECO:0007669"/>
    <property type="project" value="UniProtKB-KW"/>
</dbReference>
<evidence type="ECO:0000256" key="5">
    <source>
        <dbReference type="ARBA" id="ARBA00023242"/>
    </source>
</evidence>
<dbReference type="PANTHER" id="PTHR46174">
    <property type="entry name" value="CXXC-TYPE ZINC FINGER PROTEIN 1"/>
    <property type="match status" value="1"/>
</dbReference>
<dbReference type="Proteomes" id="UP001153365">
    <property type="component" value="Unassembled WGS sequence"/>
</dbReference>
<dbReference type="GO" id="GO:0045893">
    <property type="term" value="P:positive regulation of DNA-templated transcription"/>
    <property type="evidence" value="ECO:0007669"/>
    <property type="project" value="TreeGrafter"/>
</dbReference>
<dbReference type="InterPro" id="IPR019786">
    <property type="entry name" value="Zinc_finger_PHD-type_CS"/>
</dbReference>
<feature type="region of interest" description="Disordered" evidence="7">
    <location>
        <begin position="1"/>
        <end position="40"/>
    </location>
</feature>
<dbReference type="AlphaFoldDB" id="A0AAV0BPK8"/>
<proteinExistence type="predicted"/>